<name>A0A0P7ZK64_9CYAN</name>
<dbReference type="Proteomes" id="UP000050465">
    <property type="component" value="Unassembled WGS sequence"/>
</dbReference>
<evidence type="ECO:0000313" key="2">
    <source>
        <dbReference type="EMBL" id="KPQ33263.1"/>
    </source>
</evidence>
<dbReference type="GO" id="GO:0032259">
    <property type="term" value="P:methylation"/>
    <property type="evidence" value="ECO:0007669"/>
    <property type="project" value="UniProtKB-KW"/>
</dbReference>
<comment type="caution">
    <text evidence="2">The sequence shown here is derived from an EMBL/GenBank/DDBJ whole genome shotgun (WGS) entry which is preliminary data.</text>
</comment>
<dbReference type="CDD" id="cd02440">
    <property type="entry name" value="AdoMet_MTases"/>
    <property type="match status" value="1"/>
</dbReference>
<dbReference type="PATRIC" id="fig|1666911.3.peg.2024"/>
<accession>A0A0P7ZK64</accession>
<gene>
    <name evidence="2" type="ORF">HLUCCA11_19100</name>
</gene>
<dbReference type="Gene3D" id="3.40.50.150">
    <property type="entry name" value="Vaccinia Virus protein VP39"/>
    <property type="match status" value="1"/>
</dbReference>
<dbReference type="InterPro" id="IPR029063">
    <property type="entry name" value="SAM-dependent_MTases_sf"/>
</dbReference>
<proteinExistence type="predicted"/>
<dbReference type="EMBL" id="LJZR01000035">
    <property type="protein sequence ID" value="KPQ33263.1"/>
    <property type="molecule type" value="Genomic_DNA"/>
</dbReference>
<keyword evidence="2" id="KW-0489">Methyltransferase</keyword>
<keyword evidence="2" id="KW-0808">Transferase</keyword>
<dbReference type="STRING" id="1666911.HLUCCA11_19100"/>
<dbReference type="GO" id="GO:0008168">
    <property type="term" value="F:methyltransferase activity"/>
    <property type="evidence" value="ECO:0007669"/>
    <property type="project" value="UniProtKB-KW"/>
</dbReference>
<feature type="domain" description="Methyltransferase" evidence="1">
    <location>
        <begin position="72"/>
        <end position="156"/>
    </location>
</feature>
<dbReference type="SUPFAM" id="SSF53335">
    <property type="entry name" value="S-adenosyl-L-methionine-dependent methyltransferases"/>
    <property type="match status" value="1"/>
</dbReference>
<dbReference type="AlphaFoldDB" id="A0A0P7ZK64"/>
<protein>
    <submittedName>
        <fullName evidence="2">SAM-dependent methyltransferase</fullName>
    </submittedName>
</protein>
<dbReference type="InterPro" id="IPR025714">
    <property type="entry name" value="Methyltranfer_dom"/>
</dbReference>
<evidence type="ECO:0000259" key="1">
    <source>
        <dbReference type="Pfam" id="PF13847"/>
    </source>
</evidence>
<organism evidence="2 3">
    <name type="scientific">Phormidesmis priestleyi Ana</name>
    <dbReference type="NCBI Taxonomy" id="1666911"/>
    <lineage>
        <taxon>Bacteria</taxon>
        <taxon>Bacillati</taxon>
        <taxon>Cyanobacteriota</taxon>
        <taxon>Cyanophyceae</taxon>
        <taxon>Leptolyngbyales</taxon>
        <taxon>Leptolyngbyaceae</taxon>
        <taxon>Phormidesmis</taxon>
    </lineage>
</organism>
<dbReference type="Pfam" id="PF13847">
    <property type="entry name" value="Methyltransf_31"/>
    <property type="match status" value="1"/>
</dbReference>
<reference evidence="2 3" key="1">
    <citation type="submission" date="2015-09" db="EMBL/GenBank/DDBJ databases">
        <title>Identification and resolution of microdiversity through metagenomic sequencing of parallel consortia.</title>
        <authorList>
            <person name="Nelson W.C."/>
            <person name="Romine M.F."/>
            <person name="Lindemann S.R."/>
        </authorList>
    </citation>
    <scope>NUCLEOTIDE SEQUENCE [LARGE SCALE GENOMIC DNA]</scope>
    <source>
        <strain evidence="2">Ana</strain>
    </source>
</reference>
<evidence type="ECO:0000313" key="3">
    <source>
        <dbReference type="Proteomes" id="UP000050465"/>
    </source>
</evidence>
<sequence length="274" mass="30044">MNDVTMSPEDISQGLAQLEPSIPWAHHFDLGYGIEAVSPSEEKFYNKAVGLGKLGELLKEVLPLHSRRGSLEGLSVLDLASAEGVHSIRLAQAGAQVLGIEGRQIYVDRATFAAKVLGLENVSFSQGDVRTVSPSQIGTFECVIFSGILHHLGQPSFEGMLKTLASLSTDTVFLYTHVATPASVESFRLEGPVKTESGYEGYLYREHKNNASEQEKYRKVRASLDNTFSFWATEEALVNGLVQSGFRCVSKLLKPHLFSSPEKASFRLLLVARK</sequence>